<keyword evidence="1 6" id="KW-0597">Phosphoprotein</keyword>
<evidence type="ECO:0000256" key="8">
    <source>
        <dbReference type="SAM" id="MobiDB-lite"/>
    </source>
</evidence>
<dbReference type="SUPFAM" id="SSF46894">
    <property type="entry name" value="C-terminal effector domain of the bipartite response regulators"/>
    <property type="match status" value="1"/>
</dbReference>
<dbReference type="SMART" id="SM00862">
    <property type="entry name" value="Trans_reg_C"/>
    <property type="match status" value="1"/>
</dbReference>
<dbReference type="InterPro" id="IPR001789">
    <property type="entry name" value="Sig_transdc_resp-reg_receiver"/>
</dbReference>
<dbReference type="GO" id="GO:0000156">
    <property type="term" value="F:phosphorelay response regulator activity"/>
    <property type="evidence" value="ECO:0007669"/>
    <property type="project" value="TreeGrafter"/>
</dbReference>
<feature type="modified residue" description="4-aspartylphosphate" evidence="6">
    <location>
        <position position="83"/>
    </location>
</feature>
<evidence type="ECO:0000313" key="12">
    <source>
        <dbReference type="Proteomes" id="UP000252187"/>
    </source>
</evidence>
<sequence>MSSRDQGRSPAEGTASRTAEGDTGGVNSPDPAARRRVLVVDDEPHIRRVLRGYLEADGFAVDEAGTAAQARELVGAADLVLLDIGLPDGNGLDLLRDLRAVSPVYVILVTARAEEVDRLIGLEAGADDYVVKPFSPREVTARVRAVLRRAREAGPVATPPLSLGGLTVDVGAREVAVDGSAVPLTPIEFDLLATMTAAPGQVFSRRQLLDAVWRDGHFGDERVVDVHVRGLRRALGDDPAAPRFVATVRGAGYKVLRPAGHGGAR</sequence>
<dbReference type="GO" id="GO:0000976">
    <property type="term" value="F:transcription cis-regulatory region binding"/>
    <property type="evidence" value="ECO:0007669"/>
    <property type="project" value="TreeGrafter"/>
</dbReference>
<dbReference type="GO" id="GO:0032993">
    <property type="term" value="C:protein-DNA complex"/>
    <property type="evidence" value="ECO:0007669"/>
    <property type="project" value="TreeGrafter"/>
</dbReference>
<evidence type="ECO:0000259" key="9">
    <source>
        <dbReference type="PROSITE" id="PS50110"/>
    </source>
</evidence>
<dbReference type="Gene3D" id="1.10.10.10">
    <property type="entry name" value="Winged helix-like DNA-binding domain superfamily/Winged helix DNA-binding domain"/>
    <property type="match status" value="1"/>
</dbReference>
<reference evidence="11 12" key="1">
    <citation type="submission" date="2018-06" db="EMBL/GenBank/DDBJ databases">
        <title>Whole genome sequencing of four bacterial strains from South Shetland trench revealing bio-synthetic gene clusters.</title>
        <authorList>
            <person name="Abdel-Mageed W.M."/>
            <person name="Lehri B."/>
            <person name="Jarmusch S.A."/>
            <person name="Miranda K."/>
            <person name="Goodfellow M."/>
            <person name="Jaspars M."/>
            <person name="Karlyshev A.V."/>
        </authorList>
    </citation>
    <scope>NUCLEOTIDE SEQUENCE [LARGE SCALE GENOMIC DNA]</scope>
    <source>
        <strain evidence="11 12">SST1</strain>
    </source>
</reference>
<dbReference type="Gene3D" id="6.10.250.690">
    <property type="match status" value="1"/>
</dbReference>
<keyword evidence="4 7" id="KW-0238">DNA-binding</keyword>
<dbReference type="GO" id="GO:0006355">
    <property type="term" value="P:regulation of DNA-templated transcription"/>
    <property type="evidence" value="ECO:0007669"/>
    <property type="project" value="InterPro"/>
</dbReference>
<feature type="region of interest" description="Disordered" evidence="8">
    <location>
        <begin position="1"/>
        <end position="37"/>
    </location>
</feature>
<dbReference type="CDD" id="cd17574">
    <property type="entry name" value="REC_OmpR"/>
    <property type="match status" value="1"/>
</dbReference>
<organism evidence="11 12">
    <name type="scientific">Dietzia maris</name>
    <dbReference type="NCBI Taxonomy" id="37915"/>
    <lineage>
        <taxon>Bacteria</taxon>
        <taxon>Bacillati</taxon>
        <taxon>Actinomycetota</taxon>
        <taxon>Actinomycetes</taxon>
        <taxon>Mycobacteriales</taxon>
        <taxon>Dietziaceae</taxon>
        <taxon>Dietzia</taxon>
    </lineage>
</organism>
<evidence type="ECO:0000259" key="10">
    <source>
        <dbReference type="PROSITE" id="PS51755"/>
    </source>
</evidence>
<protein>
    <submittedName>
        <fullName evidence="11">DNA-binding response regulator</fullName>
    </submittedName>
</protein>
<dbReference type="Proteomes" id="UP000252187">
    <property type="component" value="Unassembled WGS sequence"/>
</dbReference>
<dbReference type="FunFam" id="1.10.10.10:FF:000018">
    <property type="entry name" value="DNA-binding response regulator ResD"/>
    <property type="match status" value="1"/>
</dbReference>
<evidence type="ECO:0000256" key="5">
    <source>
        <dbReference type="ARBA" id="ARBA00023163"/>
    </source>
</evidence>
<feature type="domain" description="Response regulatory" evidence="9">
    <location>
        <begin position="36"/>
        <end position="147"/>
    </location>
</feature>
<evidence type="ECO:0000256" key="7">
    <source>
        <dbReference type="PROSITE-ProRule" id="PRU01091"/>
    </source>
</evidence>
<dbReference type="InterPro" id="IPR011006">
    <property type="entry name" value="CheY-like_superfamily"/>
</dbReference>
<keyword evidence="5" id="KW-0804">Transcription</keyword>
<dbReference type="AlphaFoldDB" id="A0A365PCG0"/>
<evidence type="ECO:0000256" key="2">
    <source>
        <dbReference type="ARBA" id="ARBA00023012"/>
    </source>
</evidence>
<keyword evidence="2" id="KW-0902">Two-component regulatory system</keyword>
<dbReference type="CDD" id="cd00383">
    <property type="entry name" value="trans_reg_C"/>
    <property type="match status" value="1"/>
</dbReference>
<dbReference type="EMBL" id="QNTT01000007">
    <property type="protein sequence ID" value="RBA38818.1"/>
    <property type="molecule type" value="Genomic_DNA"/>
</dbReference>
<dbReference type="InterPro" id="IPR001867">
    <property type="entry name" value="OmpR/PhoB-type_DNA-bd"/>
</dbReference>
<gene>
    <name evidence="11" type="ORF">DQ226_04155</name>
</gene>
<comment type="caution">
    <text evidence="11">The sequence shown here is derived from an EMBL/GenBank/DDBJ whole genome shotgun (WGS) entry which is preliminary data.</text>
</comment>
<accession>A0A365PCG0</accession>
<dbReference type="Gene3D" id="3.40.50.2300">
    <property type="match status" value="1"/>
</dbReference>
<keyword evidence="3" id="KW-0805">Transcription regulation</keyword>
<evidence type="ECO:0000256" key="4">
    <source>
        <dbReference type="ARBA" id="ARBA00023125"/>
    </source>
</evidence>
<dbReference type="PROSITE" id="PS51755">
    <property type="entry name" value="OMPR_PHOB"/>
    <property type="match status" value="1"/>
</dbReference>
<evidence type="ECO:0000256" key="3">
    <source>
        <dbReference type="ARBA" id="ARBA00023015"/>
    </source>
</evidence>
<dbReference type="InterPro" id="IPR036388">
    <property type="entry name" value="WH-like_DNA-bd_sf"/>
</dbReference>
<dbReference type="Pfam" id="PF00072">
    <property type="entry name" value="Response_reg"/>
    <property type="match status" value="1"/>
</dbReference>
<dbReference type="InterPro" id="IPR039420">
    <property type="entry name" value="WalR-like"/>
</dbReference>
<feature type="domain" description="OmpR/PhoB-type" evidence="10">
    <location>
        <begin position="158"/>
        <end position="257"/>
    </location>
</feature>
<evidence type="ECO:0000256" key="6">
    <source>
        <dbReference type="PROSITE-ProRule" id="PRU00169"/>
    </source>
</evidence>
<dbReference type="PANTHER" id="PTHR48111">
    <property type="entry name" value="REGULATOR OF RPOS"/>
    <property type="match status" value="1"/>
</dbReference>
<dbReference type="PANTHER" id="PTHR48111:SF4">
    <property type="entry name" value="DNA-BINDING DUAL TRANSCRIPTIONAL REGULATOR OMPR"/>
    <property type="match status" value="1"/>
</dbReference>
<dbReference type="PROSITE" id="PS50110">
    <property type="entry name" value="RESPONSE_REGULATORY"/>
    <property type="match status" value="1"/>
</dbReference>
<dbReference type="SMART" id="SM00448">
    <property type="entry name" value="REC"/>
    <property type="match status" value="1"/>
</dbReference>
<name>A0A365PCG0_9ACTN</name>
<dbReference type="Pfam" id="PF00486">
    <property type="entry name" value="Trans_reg_C"/>
    <property type="match status" value="1"/>
</dbReference>
<dbReference type="InterPro" id="IPR016032">
    <property type="entry name" value="Sig_transdc_resp-reg_C-effctor"/>
</dbReference>
<evidence type="ECO:0000256" key="1">
    <source>
        <dbReference type="ARBA" id="ARBA00022553"/>
    </source>
</evidence>
<evidence type="ECO:0000313" key="11">
    <source>
        <dbReference type="EMBL" id="RBA38818.1"/>
    </source>
</evidence>
<dbReference type="SUPFAM" id="SSF52172">
    <property type="entry name" value="CheY-like"/>
    <property type="match status" value="1"/>
</dbReference>
<feature type="DNA-binding region" description="OmpR/PhoB-type" evidence="7">
    <location>
        <begin position="158"/>
        <end position="257"/>
    </location>
</feature>
<dbReference type="GO" id="GO:0005829">
    <property type="term" value="C:cytosol"/>
    <property type="evidence" value="ECO:0007669"/>
    <property type="project" value="TreeGrafter"/>
</dbReference>
<proteinExistence type="predicted"/>